<gene>
    <name evidence="2" type="ORF">G2W53_032140</name>
</gene>
<dbReference type="EMBL" id="JAAIUW010000010">
    <property type="protein sequence ID" value="KAF7811164.1"/>
    <property type="molecule type" value="Genomic_DNA"/>
</dbReference>
<dbReference type="Proteomes" id="UP000634136">
    <property type="component" value="Unassembled WGS sequence"/>
</dbReference>
<feature type="region of interest" description="Disordered" evidence="1">
    <location>
        <begin position="1"/>
        <end position="21"/>
    </location>
</feature>
<dbReference type="AlphaFoldDB" id="A0A834SW46"/>
<comment type="caution">
    <text evidence="2">The sequence shown here is derived from an EMBL/GenBank/DDBJ whole genome shotgun (WGS) entry which is preliminary data.</text>
</comment>
<reference evidence="2" key="1">
    <citation type="submission" date="2020-09" db="EMBL/GenBank/DDBJ databases">
        <title>Genome-Enabled Discovery of Anthraquinone Biosynthesis in Senna tora.</title>
        <authorList>
            <person name="Kang S.-H."/>
            <person name="Pandey R.P."/>
            <person name="Lee C.-M."/>
            <person name="Sim J.-S."/>
            <person name="Jeong J.-T."/>
            <person name="Choi B.-S."/>
            <person name="Jung M."/>
            <person name="Ginzburg D."/>
            <person name="Zhao K."/>
            <person name="Won S.Y."/>
            <person name="Oh T.-J."/>
            <person name="Yu Y."/>
            <person name="Kim N.-H."/>
            <person name="Lee O.R."/>
            <person name="Lee T.-H."/>
            <person name="Bashyal P."/>
            <person name="Kim T.-S."/>
            <person name="Lee W.-H."/>
            <person name="Kawkins C."/>
            <person name="Kim C.-K."/>
            <person name="Kim J.S."/>
            <person name="Ahn B.O."/>
            <person name="Rhee S.Y."/>
            <person name="Sohng J.K."/>
        </authorList>
    </citation>
    <scope>NUCLEOTIDE SEQUENCE</scope>
    <source>
        <tissue evidence="2">Leaf</tissue>
    </source>
</reference>
<protein>
    <submittedName>
        <fullName evidence="2">Uncharacterized protein</fullName>
    </submittedName>
</protein>
<keyword evidence="3" id="KW-1185">Reference proteome</keyword>
<evidence type="ECO:0000313" key="2">
    <source>
        <dbReference type="EMBL" id="KAF7811164.1"/>
    </source>
</evidence>
<accession>A0A834SW46</accession>
<proteinExistence type="predicted"/>
<evidence type="ECO:0000313" key="3">
    <source>
        <dbReference type="Proteomes" id="UP000634136"/>
    </source>
</evidence>
<sequence>MLGRNHTRITDTVQRSSLPADDGGGIMVVEVVGAVEG</sequence>
<name>A0A834SW46_9FABA</name>
<organism evidence="2 3">
    <name type="scientific">Senna tora</name>
    <dbReference type="NCBI Taxonomy" id="362788"/>
    <lineage>
        <taxon>Eukaryota</taxon>
        <taxon>Viridiplantae</taxon>
        <taxon>Streptophyta</taxon>
        <taxon>Embryophyta</taxon>
        <taxon>Tracheophyta</taxon>
        <taxon>Spermatophyta</taxon>
        <taxon>Magnoliopsida</taxon>
        <taxon>eudicotyledons</taxon>
        <taxon>Gunneridae</taxon>
        <taxon>Pentapetalae</taxon>
        <taxon>rosids</taxon>
        <taxon>fabids</taxon>
        <taxon>Fabales</taxon>
        <taxon>Fabaceae</taxon>
        <taxon>Caesalpinioideae</taxon>
        <taxon>Cassia clade</taxon>
        <taxon>Senna</taxon>
    </lineage>
</organism>
<evidence type="ECO:0000256" key="1">
    <source>
        <dbReference type="SAM" id="MobiDB-lite"/>
    </source>
</evidence>